<proteinExistence type="predicted"/>
<accession>A0A1X7HPK5</accession>
<dbReference type="STRING" id="1313296.SAMN05661091_5000"/>
<evidence type="ECO:0000313" key="2">
    <source>
        <dbReference type="Proteomes" id="UP000192940"/>
    </source>
</evidence>
<evidence type="ECO:0000313" key="1">
    <source>
        <dbReference type="EMBL" id="SMF90359.1"/>
    </source>
</evidence>
<name>A0A1X7HPK5_9BACL</name>
<dbReference type="PANTHER" id="PTHR37036:SF2">
    <property type="entry name" value="DUF1861 FAMILY PROTEIN"/>
    <property type="match status" value="1"/>
</dbReference>
<sequence>MNLMKRRKQFEENKHIYESVKLTFHGVAGYDVYNASIPFEWNGKRYIYGRIEKREEWARSWVRLFEKSGNDEWTLVPDSMIYQLEDPYVSVVGSTLVLGGTHVRYKQGNVDKFFGYFYRGTDLNDLYYFTTGPDNMKDIRLVEMPGNKIGVFSRPRSEEIRQKYGSESLIGFTVINNLDELSTDLIENAPYIPDLFAKDEWGGCNQAYYLESGKIGVIGHICYKSMNEEGHMIQTYMNMSFVLDPATNEALDVKIIGTRPCYPEGPAKKPVLTDCAFTAGIEMRQDGKVNLYSGIGDTEVGRIVIDYPFEGYGQIVTFA</sequence>
<gene>
    <name evidence="1" type="ORF">SAMN05661091_5000</name>
</gene>
<dbReference type="Gene3D" id="2.115.10.20">
    <property type="entry name" value="Glycosyl hydrolase domain, family 43"/>
    <property type="match status" value="1"/>
</dbReference>
<dbReference type="RefSeq" id="WP_208915674.1">
    <property type="nucleotide sequence ID" value="NZ_LT840184.1"/>
</dbReference>
<evidence type="ECO:0008006" key="3">
    <source>
        <dbReference type="Google" id="ProtNLM"/>
    </source>
</evidence>
<dbReference type="InterPro" id="IPR023296">
    <property type="entry name" value="Glyco_hydro_beta-prop_sf"/>
</dbReference>
<keyword evidence="2" id="KW-1185">Reference proteome</keyword>
<dbReference type="PANTHER" id="PTHR37036">
    <property type="match status" value="1"/>
</dbReference>
<organism evidence="1 2">
    <name type="scientific">Paenibacillus uliginis N3/975</name>
    <dbReference type="NCBI Taxonomy" id="1313296"/>
    <lineage>
        <taxon>Bacteria</taxon>
        <taxon>Bacillati</taxon>
        <taxon>Bacillota</taxon>
        <taxon>Bacilli</taxon>
        <taxon>Bacillales</taxon>
        <taxon>Paenibacillaceae</taxon>
        <taxon>Paenibacillus</taxon>
    </lineage>
</organism>
<protein>
    <recommendedName>
        <fullName evidence="3">DUF1861 family protein</fullName>
    </recommendedName>
</protein>
<dbReference type="EMBL" id="LT840184">
    <property type="protein sequence ID" value="SMF90359.1"/>
    <property type="molecule type" value="Genomic_DNA"/>
</dbReference>
<dbReference type="SUPFAM" id="SSF75005">
    <property type="entry name" value="Arabinanase/levansucrase/invertase"/>
    <property type="match status" value="1"/>
</dbReference>
<dbReference type="AlphaFoldDB" id="A0A1X7HPK5"/>
<reference evidence="1 2" key="1">
    <citation type="submission" date="2017-04" db="EMBL/GenBank/DDBJ databases">
        <authorList>
            <person name="Afonso C.L."/>
            <person name="Miller P.J."/>
            <person name="Scott M.A."/>
            <person name="Spackman E."/>
            <person name="Goraichik I."/>
            <person name="Dimitrov K.M."/>
            <person name="Suarez D.L."/>
            <person name="Swayne D.E."/>
        </authorList>
    </citation>
    <scope>NUCLEOTIDE SEQUENCE [LARGE SCALE GENOMIC DNA]</scope>
    <source>
        <strain evidence="1 2">N3/975</strain>
    </source>
</reference>
<dbReference type="Pfam" id="PF08950">
    <property type="entry name" value="DUF1861"/>
    <property type="match status" value="1"/>
</dbReference>
<dbReference type="InterPro" id="IPR015045">
    <property type="entry name" value="MPT-1-like_LmxM"/>
</dbReference>
<dbReference type="Proteomes" id="UP000192940">
    <property type="component" value="Chromosome I"/>
</dbReference>